<evidence type="ECO:0000313" key="3">
    <source>
        <dbReference type="Proteomes" id="UP001185092"/>
    </source>
</evidence>
<proteinExistence type="predicted"/>
<dbReference type="EMBL" id="JAVDQD010000008">
    <property type="protein sequence ID" value="MDR6241420.1"/>
    <property type="molecule type" value="Genomic_DNA"/>
</dbReference>
<feature type="transmembrane region" description="Helical" evidence="1">
    <location>
        <begin position="94"/>
        <end position="115"/>
    </location>
</feature>
<organism evidence="2 3">
    <name type="scientific">Aureibacter tunicatorum</name>
    <dbReference type="NCBI Taxonomy" id="866807"/>
    <lineage>
        <taxon>Bacteria</taxon>
        <taxon>Pseudomonadati</taxon>
        <taxon>Bacteroidota</taxon>
        <taxon>Cytophagia</taxon>
        <taxon>Cytophagales</taxon>
        <taxon>Persicobacteraceae</taxon>
        <taxon>Aureibacter</taxon>
    </lineage>
</organism>
<reference evidence="2" key="1">
    <citation type="submission" date="2023-07" db="EMBL/GenBank/DDBJ databases">
        <title>Genomic Encyclopedia of Type Strains, Phase IV (KMG-IV): sequencing the most valuable type-strain genomes for metagenomic binning, comparative biology and taxonomic classification.</title>
        <authorList>
            <person name="Goeker M."/>
        </authorList>
    </citation>
    <scope>NUCLEOTIDE SEQUENCE</scope>
    <source>
        <strain evidence="2">DSM 26174</strain>
    </source>
</reference>
<dbReference type="RefSeq" id="WP_309942169.1">
    <property type="nucleotide sequence ID" value="NZ_AP025306.1"/>
</dbReference>
<evidence type="ECO:0000256" key="1">
    <source>
        <dbReference type="SAM" id="Phobius"/>
    </source>
</evidence>
<feature type="transmembrane region" description="Helical" evidence="1">
    <location>
        <begin position="48"/>
        <end position="69"/>
    </location>
</feature>
<keyword evidence="3" id="KW-1185">Reference proteome</keyword>
<accession>A0AAE4BUU4</accession>
<dbReference type="AlphaFoldDB" id="A0AAE4BUU4"/>
<sequence length="121" mass="13953">MINTLIYYWRIHRLSVAVLVSILAIIIKLAIKIHSKGILNLFDLTIQSIYTIGFSLVITPLFLVGYYMYSSRTHLSNNLNVKSLSEVFTRDNLLIAYTVYLVFSSIILLFVFNFLTEIELV</sequence>
<dbReference type="Proteomes" id="UP001185092">
    <property type="component" value="Unassembled WGS sequence"/>
</dbReference>
<keyword evidence="1" id="KW-0812">Transmembrane</keyword>
<feature type="transmembrane region" description="Helical" evidence="1">
    <location>
        <begin position="6"/>
        <end position="27"/>
    </location>
</feature>
<keyword evidence="1" id="KW-0472">Membrane</keyword>
<protein>
    <submittedName>
        <fullName evidence="2">Uncharacterized protein</fullName>
    </submittedName>
</protein>
<comment type="caution">
    <text evidence="2">The sequence shown here is derived from an EMBL/GenBank/DDBJ whole genome shotgun (WGS) entry which is preliminary data.</text>
</comment>
<name>A0AAE4BUU4_9BACT</name>
<evidence type="ECO:0000313" key="2">
    <source>
        <dbReference type="EMBL" id="MDR6241420.1"/>
    </source>
</evidence>
<gene>
    <name evidence="2" type="ORF">HNQ88_004507</name>
</gene>
<keyword evidence="1" id="KW-1133">Transmembrane helix</keyword>